<reference evidence="3" key="1">
    <citation type="submission" date="2017-01" db="EMBL/GenBank/DDBJ databases">
        <authorList>
            <person name="Varghese N."/>
            <person name="Submissions S."/>
        </authorList>
    </citation>
    <scope>NUCLEOTIDE SEQUENCE [LARGE SCALE GENOMIC DNA]</scope>
    <source>
        <strain evidence="3">ATCC 51758</strain>
    </source>
</reference>
<proteinExistence type="predicted"/>
<dbReference type="AlphaFoldDB" id="A0A1N6SBN9"/>
<protein>
    <submittedName>
        <fullName evidence="2">YfhG lipoprotein</fullName>
    </submittedName>
</protein>
<evidence type="ECO:0000313" key="2">
    <source>
        <dbReference type="EMBL" id="SIQ38479.1"/>
    </source>
</evidence>
<keyword evidence="2" id="KW-0449">Lipoprotein</keyword>
<evidence type="ECO:0000313" key="3">
    <source>
        <dbReference type="Proteomes" id="UP000186819"/>
    </source>
</evidence>
<organism evidence="2 3">
    <name type="scientific">Aromatoleum tolulyticum</name>
    <dbReference type="NCBI Taxonomy" id="34027"/>
    <lineage>
        <taxon>Bacteria</taxon>
        <taxon>Pseudomonadati</taxon>
        <taxon>Pseudomonadota</taxon>
        <taxon>Betaproteobacteria</taxon>
        <taxon>Rhodocyclales</taxon>
        <taxon>Rhodocyclaceae</taxon>
        <taxon>Aromatoleum</taxon>
    </lineage>
</organism>
<sequence length="217" mass="23575">MSVDFTHDRPPVCSAASRYERRAVAGLALALAAVLSGCANVRSATAELPALPQMPPLLSNANTPVRNALAYHETIRGLNTAELARERSALSGAGNAPLAQMKQAMLLSHPQGNNNLQRAQSLLEAINGSEKADAVALQPLARLLAEQLQERVRLENTAERLTQQLERTGQQLKDAQKQSDQLQEKLDALTEIERTLPARPSTPTPPLPSSRERRNDK</sequence>
<dbReference type="STRING" id="34027.SAMN05421829_10422"/>
<accession>A0A1N6SBN9</accession>
<keyword evidence="3" id="KW-1185">Reference proteome</keyword>
<gene>
    <name evidence="2" type="ORF">SAMN05421829_10422</name>
</gene>
<dbReference type="OrthoDB" id="9181655at2"/>
<dbReference type="Proteomes" id="UP000186819">
    <property type="component" value="Unassembled WGS sequence"/>
</dbReference>
<dbReference type="RefSeq" id="WP_084204995.1">
    <property type="nucleotide sequence ID" value="NZ_FTMD01000004.1"/>
</dbReference>
<feature type="region of interest" description="Disordered" evidence="1">
    <location>
        <begin position="191"/>
        <end position="217"/>
    </location>
</feature>
<name>A0A1N6SBN9_9RHOO</name>
<evidence type="ECO:0000256" key="1">
    <source>
        <dbReference type="SAM" id="MobiDB-lite"/>
    </source>
</evidence>
<dbReference type="EMBL" id="FTMD01000004">
    <property type="protein sequence ID" value="SIQ38479.1"/>
    <property type="molecule type" value="Genomic_DNA"/>
</dbReference>